<feature type="region of interest" description="Disordered" evidence="1">
    <location>
        <begin position="49"/>
        <end position="76"/>
    </location>
</feature>
<organism evidence="2 3">
    <name type="scientific">Marchantia polymorpha</name>
    <name type="common">Common liverwort</name>
    <name type="synonym">Marchantia aquatica</name>
    <dbReference type="NCBI Taxonomy" id="3197"/>
    <lineage>
        <taxon>Eukaryota</taxon>
        <taxon>Viridiplantae</taxon>
        <taxon>Streptophyta</taxon>
        <taxon>Embryophyta</taxon>
        <taxon>Marchantiophyta</taxon>
        <taxon>Marchantiopsida</taxon>
        <taxon>Marchantiidae</taxon>
        <taxon>Marchantiales</taxon>
        <taxon>Marchantiaceae</taxon>
        <taxon>Marchantia</taxon>
    </lineage>
</organism>
<accession>A0A2R6XQU5</accession>
<reference evidence="3" key="1">
    <citation type="journal article" date="2017" name="Cell">
        <title>Insights into land plant evolution garnered from the Marchantia polymorpha genome.</title>
        <authorList>
            <person name="Bowman J.L."/>
            <person name="Kohchi T."/>
            <person name="Yamato K.T."/>
            <person name="Jenkins J."/>
            <person name="Shu S."/>
            <person name="Ishizaki K."/>
            <person name="Yamaoka S."/>
            <person name="Nishihama R."/>
            <person name="Nakamura Y."/>
            <person name="Berger F."/>
            <person name="Adam C."/>
            <person name="Aki S.S."/>
            <person name="Althoff F."/>
            <person name="Araki T."/>
            <person name="Arteaga-Vazquez M.A."/>
            <person name="Balasubrmanian S."/>
            <person name="Barry K."/>
            <person name="Bauer D."/>
            <person name="Boehm C.R."/>
            <person name="Briginshaw L."/>
            <person name="Caballero-Perez J."/>
            <person name="Catarino B."/>
            <person name="Chen F."/>
            <person name="Chiyoda S."/>
            <person name="Chovatia M."/>
            <person name="Davies K.M."/>
            <person name="Delmans M."/>
            <person name="Demura T."/>
            <person name="Dierschke T."/>
            <person name="Dolan L."/>
            <person name="Dorantes-Acosta A.E."/>
            <person name="Eklund D.M."/>
            <person name="Florent S.N."/>
            <person name="Flores-Sandoval E."/>
            <person name="Fujiyama A."/>
            <person name="Fukuzawa H."/>
            <person name="Galik B."/>
            <person name="Grimanelli D."/>
            <person name="Grimwood J."/>
            <person name="Grossniklaus U."/>
            <person name="Hamada T."/>
            <person name="Haseloff J."/>
            <person name="Hetherington A.J."/>
            <person name="Higo A."/>
            <person name="Hirakawa Y."/>
            <person name="Hundley H.N."/>
            <person name="Ikeda Y."/>
            <person name="Inoue K."/>
            <person name="Inoue S.I."/>
            <person name="Ishida S."/>
            <person name="Jia Q."/>
            <person name="Kakita M."/>
            <person name="Kanazawa T."/>
            <person name="Kawai Y."/>
            <person name="Kawashima T."/>
            <person name="Kennedy M."/>
            <person name="Kinose K."/>
            <person name="Kinoshita T."/>
            <person name="Kohara Y."/>
            <person name="Koide E."/>
            <person name="Komatsu K."/>
            <person name="Kopischke S."/>
            <person name="Kubo M."/>
            <person name="Kyozuka J."/>
            <person name="Lagercrantz U."/>
            <person name="Lin S.S."/>
            <person name="Lindquist E."/>
            <person name="Lipzen A.M."/>
            <person name="Lu C.W."/>
            <person name="De Luna E."/>
            <person name="Martienssen R.A."/>
            <person name="Minamino N."/>
            <person name="Mizutani M."/>
            <person name="Mizutani M."/>
            <person name="Mochizuki N."/>
            <person name="Monte I."/>
            <person name="Mosher R."/>
            <person name="Nagasaki H."/>
            <person name="Nakagami H."/>
            <person name="Naramoto S."/>
            <person name="Nishitani K."/>
            <person name="Ohtani M."/>
            <person name="Okamoto T."/>
            <person name="Okumura M."/>
            <person name="Phillips J."/>
            <person name="Pollak B."/>
            <person name="Reinders A."/>
            <person name="Rovekamp M."/>
            <person name="Sano R."/>
            <person name="Sawa S."/>
            <person name="Schmid M.W."/>
            <person name="Shirakawa M."/>
            <person name="Solano R."/>
            <person name="Spunde A."/>
            <person name="Suetsugu N."/>
            <person name="Sugano S."/>
            <person name="Sugiyama A."/>
            <person name="Sun R."/>
            <person name="Suzuki Y."/>
            <person name="Takenaka M."/>
            <person name="Takezawa D."/>
            <person name="Tomogane H."/>
            <person name="Tsuzuki M."/>
            <person name="Ueda T."/>
            <person name="Umeda M."/>
            <person name="Ward J.M."/>
            <person name="Watanabe Y."/>
            <person name="Yazaki K."/>
            <person name="Yokoyama R."/>
            <person name="Yoshitake Y."/>
            <person name="Yotsui I."/>
            <person name="Zachgo S."/>
            <person name="Schmutz J."/>
        </authorList>
    </citation>
    <scope>NUCLEOTIDE SEQUENCE [LARGE SCALE GENOMIC DNA]</scope>
    <source>
        <strain evidence="3">Tak-1</strain>
    </source>
</reference>
<dbReference type="AlphaFoldDB" id="A0A2R6XQU5"/>
<keyword evidence="3" id="KW-1185">Reference proteome</keyword>
<dbReference type="Proteomes" id="UP000244005">
    <property type="component" value="Unassembled WGS sequence"/>
</dbReference>
<name>A0A2R6XQU5_MARPO</name>
<evidence type="ECO:0000313" key="2">
    <source>
        <dbReference type="EMBL" id="PTQ48485.1"/>
    </source>
</evidence>
<dbReference type="EMBL" id="KZ772677">
    <property type="protein sequence ID" value="PTQ48485.1"/>
    <property type="molecule type" value="Genomic_DNA"/>
</dbReference>
<protein>
    <submittedName>
        <fullName evidence="2">Uncharacterized protein</fullName>
    </submittedName>
</protein>
<sequence length="265" mass="28624">MGSPCHGDGGHQGTGPFLLTSIVDHRSSETGHRLLGPVGRALLPDVGVMTGHRDSSRDKRRVCFRPRPPPPRPSLSLSRNVQCVSFLHSPRSPCVGFLCSAPRPSPSPPLPPPSLSLSLSLLRSLPCLPVPSLSREPTTSPLLPSPPFMLPPAAFFRFFLSSSSVYLLGCLGWLAGCLIDFHSLPLLTFFLHHSPAVSSVPHPFCCTAQLRFFFALLALLVQSGRALQFLSPSSQCFVVRSVGRITTVCVGGGEARERILKGFWL</sequence>
<proteinExistence type="predicted"/>
<evidence type="ECO:0000313" key="3">
    <source>
        <dbReference type="Proteomes" id="UP000244005"/>
    </source>
</evidence>
<evidence type="ECO:0000256" key="1">
    <source>
        <dbReference type="SAM" id="MobiDB-lite"/>
    </source>
</evidence>
<gene>
    <name evidence="2" type="ORF">MARPO_0005s0126</name>
</gene>